<dbReference type="AlphaFoldDB" id="A0A2T5AZ01"/>
<proteinExistence type="predicted"/>
<dbReference type="Proteomes" id="UP000241247">
    <property type="component" value="Unassembled WGS sequence"/>
</dbReference>
<name>A0A2T5AZ01_MYCDI</name>
<sequence>MSSNVQHVDFRTSDIRIIREMLAKAGYVTARLMPLTGPLHQASKSVLRRFMTGTMKDSTK</sequence>
<keyword evidence="2" id="KW-1185">Reference proteome</keyword>
<reference evidence="1 2" key="1">
    <citation type="submission" date="2018-04" db="EMBL/GenBank/DDBJ databases">
        <title>Genomic Encyclopedia of Type Strains, Phase IV (KMG-IV): sequencing the most valuable type-strain genomes for metagenomic binning, comparative biology and taxonomic classification.</title>
        <authorList>
            <person name="Goeker M."/>
        </authorList>
    </citation>
    <scope>NUCLEOTIDE SEQUENCE [LARGE SCALE GENOMIC DNA]</scope>
    <source>
        <strain evidence="1 2">DSM 7138</strain>
    </source>
</reference>
<evidence type="ECO:0000313" key="1">
    <source>
        <dbReference type="EMBL" id="PTM91963.1"/>
    </source>
</evidence>
<comment type="caution">
    <text evidence="1">The sequence shown here is derived from an EMBL/GenBank/DDBJ whole genome shotgun (WGS) entry which is preliminary data.</text>
</comment>
<evidence type="ECO:0000313" key="2">
    <source>
        <dbReference type="Proteomes" id="UP000241247"/>
    </source>
</evidence>
<protein>
    <submittedName>
        <fullName evidence="1">Uncharacterized protein</fullName>
    </submittedName>
</protein>
<organism evidence="1 2">
    <name type="scientific">Mycoplana dimorpha</name>
    <dbReference type="NCBI Taxonomy" id="28320"/>
    <lineage>
        <taxon>Bacteria</taxon>
        <taxon>Pseudomonadati</taxon>
        <taxon>Pseudomonadota</taxon>
        <taxon>Alphaproteobacteria</taxon>
        <taxon>Hyphomicrobiales</taxon>
        <taxon>Rhizobiaceae</taxon>
        <taxon>Mycoplana</taxon>
    </lineage>
</organism>
<gene>
    <name evidence="1" type="ORF">C7449_1088</name>
</gene>
<accession>A0A2T5AZ01</accession>
<dbReference type="EMBL" id="PZZZ01000008">
    <property type="protein sequence ID" value="PTM91963.1"/>
    <property type="molecule type" value="Genomic_DNA"/>
</dbReference>
<dbReference type="OrthoDB" id="8451277at2"/>